<dbReference type="PANTHER" id="PTHR34075">
    <property type="entry name" value="BLR3430 PROTEIN"/>
    <property type="match status" value="1"/>
</dbReference>
<dbReference type="Proteomes" id="UP000460221">
    <property type="component" value="Unassembled WGS sequence"/>
</dbReference>
<dbReference type="PANTHER" id="PTHR34075:SF5">
    <property type="entry name" value="BLR3430 PROTEIN"/>
    <property type="match status" value="1"/>
</dbReference>
<feature type="domain" description="ChsH2 rubredoxin-like zinc ribbon" evidence="2">
    <location>
        <begin position="3"/>
        <end position="26"/>
    </location>
</feature>
<proteinExistence type="predicted"/>
<feature type="domain" description="ChsH2 C-terminal OB-fold" evidence="1">
    <location>
        <begin position="32"/>
        <end position="100"/>
    </location>
</feature>
<sequence>MTGARCPECAVVTYPAAAHCPRCGTTTEPSVLSSHGTVWSWTVQRHPPKSPPYVLPENGFRPFGVVYVELPEGIRVEAVVPPLDGVDPGTLRIGDPVQLSGRGGVPVAELLR</sequence>
<evidence type="ECO:0000259" key="2">
    <source>
        <dbReference type="Pfam" id="PF12172"/>
    </source>
</evidence>
<dbReference type="Pfam" id="PF12172">
    <property type="entry name" value="zf-ChsH2"/>
    <property type="match status" value="1"/>
</dbReference>
<dbReference type="AlphaFoldDB" id="A0A7K1FSY3"/>
<evidence type="ECO:0000259" key="1">
    <source>
        <dbReference type="Pfam" id="PF01796"/>
    </source>
</evidence>
<dbReference type="Pfam" id="PF01796">
    <property type="entry name" value="OB_ChsH2_C"/>
    <property type="match status" value="1"/>
</dbReference>
<dbReference type="InterPro" id="IPR052513">
    <property type="entry name" value="Thioester_dehydratase-like"/>
</dbReference>
<comment type="caution">
    <text evidence="3">The sequence shown here is derived from an EMBL/GenBank/DDBJ whole genome shotgun (WGS) entry which is preliminary data.</text>
</comment>
<organism evidence="3 4">
    <name type="scientific">Nakamurella alba</name>
    <dbReference type="NCBI Taxonomy" id="2665158"/>
    <lineage>
        <taxon>Bacteria</taxon>
        <taxon>Bacillati</taxon>
        <taxon>Actinomycetota</taxon>
        <taxon>Actinomycetes</taxon>
        <taxon>Nakamurellales</taxon>
        <taxon>Nakamurellaceae</taxon>
        <taxon>Nakamurella</taxon>
    </lineage>
</organism>
<accession>A0A7K1FSY3</accession>
<dbReference type="InterPro" id="IPR022002">
    <property type="entry name" value="ChsH2_Znr"/>
</dbReference>
<evidence type="ECO:0000313" key="3">
    <source>
        <dbReference type="EMBL" id="MTD17266.1"/>
    </source>
</evidence>
<evidence type="ECO:0000313" key="4">
    <source>
        <dbReference type="Proteomes" id="UP000460221"/>
    </source>
</evidence>
<dbReference type="InterPro" id="IPR002878">
    <property type="entry name" value="ChsH2_C"/>
</dbReference>
<protein>
    <submittedName>
        <fullName evidence="3">DNA-binding protein</fullName>
    </submittedName>
</protein>
<name>A0A7K1FSY3_9ACTN</name>
<keyword evidence="3" id="KW-0238">DNA-binding</keyword>
<keyword evidence="4" id="KW-1185">Reference proteome</keyword>
<gene>
    <name evidence="3" type="ORF">GIS00_25370</name>
</gene>
<dbReference type="SUPFAM" id="SSF50249">
    <property type="entry name" value="Nucleic acid-binding proteins"/>
    <property type="match status" value="1"/>
</dbReference>
<dbReference type="GO" id="GO:0003677">
    <property type="term" value="F:DNA binding"/>
    <property type="evidence" value="ECO:0007669"/>
    <property type="project" value="UniProtKB-KW"/>
</dbReference>
<dbReference type="InterPro" id="IPR012340">
    <property type="entry name" value="NA-bd_OB-fold"/>
</dbReference>
<reference evidence="3 4" key="1">
    <citation type="submission" date="2019-11" db="EMBL/GenBank/DDBJ databases">
        <authorList>
            <person name="Jiang L.-Q."/>
        </authorList>
    </citation>
    <scope>NUCLEOTIDE SEQUENCE [LARGE SCALE GENOMIC DNA]</scope>
    <source>
        <strain evidence="3 4">YIM 132087</strain>
    </source>
</reference>
<dbReference type="EMBL" id="WLYK01000017">
    <property type="protein sequence ID" value="MTD17266.1"/>
    <property type="molecule type" value="Genomic_DNA"/>
</dbReference>